<accession>W2NVZ7</accession>
<dbReference type="AlphaFoldDB" id="W2NVZ7"/>
<dbReference type="Proteomes" id="UP000054532">
    <property type="component" value="Unassembled WGS sequence"/>
</dbReference>
<organism evidence="1">
    <name type="scientific">Phytophthora nicotianae</name>
    <name type="common">Potato buckeye rot agent</name>
    <name type="synonym">Phytophthora parasitica</name>
    <dbReference type="NCBI Taxonomy" id="4792"/>
    <lineage>
        <taxon>Eukaryota</taxon>
        <taxon>Sar</taxon>
        <taxon>Stramenopiles</taxon>
        <taxon>Oomycota</taxon>
        <taxon>Peronosporomycetes</taxon>
        <taxon>Peronosporales</taxon>
        <taxon>Peronosporaceae</taxon>
        <taxon>Phytophthora</taxon>
    </lineage>
</organism>
<protein>
    <submittedName>
        <fullName evidence="1">Uncharacterized protein</fullName>
    </submittedName>
</protein>
<name>W2NVZ7_PHYNI</name>
<sequence>MKQEKDGRQSVTSIELFWNVSKRRQLSAEN</sequence>
<reference evidence="1" key="1">
    <citation type="submission" date="2013-11" db="EMBL/GenBank/DDBJ databases">
        <title>The Genome Sequence of Phytophthora parasitica IAC_01/95.</title>
        <authorList>
            <consortium name="The Broad Institute Genomics Platform"/>
            <person name="Russ C."/>
            <person name="Tyler B."/>
            <person name="Panabieres F."/>
            <person name="Shan W."/>
            <person name="Tripathy S."/>
            <person name="Grunwald N."/>
            <person name="Machado M."/>
            <person name="Johnson C.S."/>
            <person name="Arredondo F."/>
            <person name="Hong C."/>
            <person name="Coffey M."/>
            <person name="Young S.K."/>
            <person name="Zeng Q."/>
            <person name="Gargeya S."/>
            <person name="Fitzgerald M."/>
            <person name="Abouelleil A."/>
            <person name="Alvarado L."/>
            <person name="Chapman S.B."/>
            <person name="Gainer-Dewar J."/>
            <person name="Goldberg J."/>
            <person name="Griggs A."/>
            <person name="Gujja S."/>
            <person name="Hansen M."/>
            <person name="Howarth C."/>
            <person name="Imamovic A."/>
            <person name="Ireland A."/>
            <person name="Larimer J."/>
            <person name="McCowan C."/>
            <person name="Murphy C."/>
            <person name="Pearson M."/>
            <person name="Poon T.W."/>
            <person name="Priest M."/>
            <person name="Roberts A."/>
            <person name="Saif S."/>
            <person name="Shea T."/>
            <person name="Sykes S."/>
            <person name="Wortman J."/>
            <person name="Nusbaum C."/>
            <person name="Birren B."/>
        </authorList>
    </citation>
    <scope>NUCLEOTIDE SEQUENCE [LARGE SCALE GENOMIC DNA]</scope>
    <source>
        <strain evidence="1">IAC_01/95</strain>
    </source>
</reference>
<evidence type="ECO:0000313" key="1">
    <source>
        <dbReference type="EMBL" id="ETM52680.1"/>
    </source>
</evidence>
<proteinExistence type="predicted"/>
<gene>
    <name evidence="1" type="ORF">L914_03745</name>
</gene>
<dbReference type="EMBL" id="KI691563">
    <property type="protein sequence ID" value="ETM52680.1"/>
    <property type="molecule type" value="Genomic_DNA"/>
</dbReference>